<dbReference type="InterPro" id="IPR005229">
    <property type="entry name" value="YicC/YloC-like"/>
</dbReference>
<evidence type="ECO:0000256" key="3">
    <source>
        <dbReference type="ARBA" id="ARBA00022759"/>
    </source>
</evidence>
<dbReference type="Pfam" id="PF08340">
    <property type="entry name" value="YicC-like_C"/>
    <property type="match status" value="1"/>
</dbReference>
<dbReference type="EMBL" id="NHMP01000003">
    <property type="protein sequence ID" value="OXE49600.1"/>
    <property type="molecule type" value="Genomic_DNA"/>
</dbReference>
<dbReference type="GO" id="GO:0004521">
    <property type="term" value="F:RNA endonuclease activity"/>
    <property type="evidence" value="ECO:0007669"/>
    <property type="project" value="InterPro"/>
</dbReference>
<organism evidence="8 9">
    <name type="scientific">Turicimonas muris</name>
    <dbReference type="NCBI Taxonomy" id="1796652"/>
    <lineage>
        <taxon>Bacteria</taxon>
        <taxon>Pseudomonadati</taxon>
        <taxon>Pseudomonadota</taxon>
        <taxon>Betaproteobacteria</taxon>
        <taxon>Burkholderiales</taxon>
        <taxon>Sutterellaceae</taxon>
        <taxon>Turicimonas</taxon>
    </lineage>
</organism>
<accession>A0A227KQE9</accession>
<comment type="cofactor">
    <cofactor evidence="1">
        <name>a divalent metal cation</name>
        <dbReference type="ChEBI" id="CHEBI:60240"/>
    </cofactor>
</comment>
<evidence type="ECO:0000256" key="2">
    <source>
        <dbReference type="ARBA" id="ARBA00022722"/>
    </source>
</evidence>
<keyword evidence="3" id="KW-0255">Endonuclease</keyword>
<keyword evidence="9" id="KW-1185">Reference proteome</keyword>
<dbReference type="AlphaFoldDB" id="A0A227KQE9"/>
<evidence type="ECO:0000256" key="4">
    <source>
        <dbReference type="ARBA" id="ARBA00022801"/>
    </source>
</evidence>
<evidence type="ECO:0000256" key="5">
    <source>
        <dbReference type="ARBA" id="ARBA00035648"/>
    </source>
</evidence>
<evidence type="ECO:0000259" key="7">
    <source>
        <dbReference type="Pfam" id="PF08340"/>
    </source>
</evidence>
<dbReference type="Proteomes" id="UP000214610">
    <property type="component" value="Unassembled WGS sequence"/>
</dbReference>
<dbReference type="GO" id="GO:0016787">
    <property type="term" value="F:hydrolase activity"/>
    <property type="evidence" value="ECO:0007669"/>
    <property type="project" value="UniProtKB-KW"/>
</dbReference>
<feature type="domain" description="Endoribonuclease YicC-like C-terminal" evidence="7">
    <location>
        <begin position="180"/>
        <end position="304"/>
    </location>
</feature>
<comment type="caution">
    <text evidence="8">The sequence shown here is derived from an EMBL/GenBank/DDBJ whole genome shotgun (WGS) entry which is preliminary data.</text>
</comment>
<evidence type="ECO:0000259" key="6">
    <source>
        <dbReference type="Pfam" id="PF03755"/>
    </source>
</evidence>
<dbReference type="PANTHER" id="PTHR30636">
    <property type="entry name" value="UPF0701 PROTEIN YICC"/>
    <property type="match status" value="1"/>
</dbReference>
<gene>
    <name evidence="8" type="ORF">ADH67_05555</name>
</gene>
<sequence>MSNNIYSMTGFGSVSADTEIGTLQIELRAVNSRFLDFYYNAATDGLRSLEPKVRKLIGDSADIKRGKVECKIYISNRTCPLQNISSVNIEAIKNLHDLSKKIKKVVKVKDMTIGEILKVPGIFNDQTDVNAKVETAVLAGFQECINRFNTSRNEEGNKLAEIMLRQCDEIEKLVKELQPKVPEIINALKAKLQARLAEALTDELSNKSSLTAEEVNDRIRMEVTLFATKIDVAEEMDRLLTHVFKIRAAVKEGGSLGRKLDFIIQELNREANTLASKASAIEMTDTAVKLKVVIEQMREQVQNLQ</sequence>
<evidence type="ECO:0000256" key="1">
    <source>
        <dbReference type="ARBA" id="ARBA00001968"/>
    </source>
</evidence>
<comment type="similarity">
    <text evidence="5">Belongs to the YicC/YloC family.</text>
</comment>
<dbReference type="GeneID" id="78361495"/>
<dbReference type="NCBIfam" id="TIGR00255">
    <property type="entry name" value="YicC/YloC family endoribonuclease"/>
    <property type="match status" value="1"/>
</dbReference>
<keyword evidence="4" id="KW-0378">Hydrolase</keyword>
<keyword evidence="2" id="KW-0540">Nuclease</keyword>
<dbReference type="PANTHER" id="PTHR30636:SF3">
    <property type="entry name" value="UPF0701 PROTEIN YICC"/>
    <property type="match status" value="1"/>
</dbReference>
<dbReference type="InterPro" id="IPR013527">
    <property type="entry name" value="YicC-like_N"/>
</dbReference>
<reference evidence="9" key="1">
    <citation type="submission" date="2017-05" db="EMBL/GenBank/DDBJ databases">
        <title>Improved OligoMM genomes.</title>
        <authorList>
            <person name="Garzetti D."/>
        </authorList>
    </citation>
    <scope>NUCLEOTIDE SEQUENCE [LARGE SCALE GENOMIC DNA]</scope>
    <source>
        <strain evidence="9">YL45</strain>
    </source>
</reference>
<dbReference type="RefSeq" id="WP_066592887.1">
    <property type="nucleotide sequence ID" value="NZ_CAJTBZ010000031.1"/>
</dbReference>
<feature type="domain" description="Endoribonuclease YicC-like N-terminal" evidence="6">
    <location>
        <begin position="5"/>
        <end position="160"/>
    </location>
</feature>
<proteinExistence type="inferred from homology"/>
<evidence type="ECO:0000313" key="9">
    <source>
        <dbReference type="Proteomes" id="UP000214610"/>
    </source>
</evidence>
<protein>
    <submittedName>
        <fullName evidence="8">YicC family protein</fullName>
    </submittedName>
</protein>
<dbReference type="Pfam" id="PF03755">
    <property type="entry name" value="YicC-like_N"/>
    <property type="match status" value="1"/>
</dbReference>
<dbReference type="InterPro" id="IPR013551">
    <property type="entry name" value="YicC-like_C"/>
</dbReference>
<evidence type="ECO:0000313" key="8">
    <source>
        <dbReference type="EMBL" id="OXE49600.1"/>
    </source>
</evidence>
<name>A0A227KQE9_9BURK</name>